<name>A0ABW4FH07_9PSEU</name>
<dbReference type="EMBL" id="JBHUCP010000007">
    <property type="protein sequence ID" value="MFD1529945.1"/>
    <property type="molecule type" value="Genomic_DNA"/>
</dbReference>
<organism evidence="1 2">
    <name type="scientific">Pseudonocardia aurantiaca</name>
    <dbReference type="NCBI Taxonomy" id="75290"/>
    <lineage>
        <taxon>Bacteria</taxon>
        <taxon>Bacillati</taxon>
        <taxon>Actinomycetota</taxon>
        <taxon>Actinomycetes</taxon>
        <taxon>Pseudonocardiales</taxon>
        <taxon>Pseudonocardiaceae</taxon>
        <taxon>Pseudonocardia</taxon>
    </lineage>
</organism>
<protein>
    <submittedName>
        <fullName evidence="1">Uncharacterized protein</fullName>
    </submittedName>
</protein>
<dbReference type="Proteomes" id="UP001597145">
    <property type="component" value="Unassembled WGS sequence"/>
</dbReference>
<evidence type="ECO:0000313" key="1">
    <source>
        <dbReference type="EMBL" id="MFD1529945.1"/>
    </source>
</evidence>
<reference evidence="2" key="1">
    <citation type="journal article" date="2019" name="Int. J. Syst. Evol. Microbiol.">
        <title>The Global Catalogue of Microorganisms (GCM) 10K type strain sequencing project: providing services to taxonomists for standard genome sequencing and annotation.</title>
        <authorList>
            <consortium name="The Broad Institute Genomics Platform"/>
            <consortium name="The Broad Institute Genome Sequencing Center for Infectious Disease"/>
            <person name="Wu L."/>
            <person name="Ma J."/>
        </authorList>
    </citation>
    <scope>NUCLEOTIDE SEQUENCE [LARGE SCALE GENOMIC DNA]</scope>
    <source>
        <strain evidence="2">JCM 12165</strain>
    </source>
</reference>
<keyword evidence="2" id="KW-1185">Reference proteome</keyword>
<comment type="caution">
    <text evidence="1">The sequence shown here is derived from an EMBL/GenBank/DDBJ whole genome shotgun (WGS) entry which is preliminary data.</text>
</comment>
<proteinExistence type="predicted"/>
<accession>A0ABW4FH07</accession>
<gene>
    <name evidence="1" type="ORF">ACFSCY_10870</name>
</gene>
<sequence length="58" mass="5955">MSGCSARSSRTPTYAAPVEAAVDVHTAELARRVGLLGAEEGFSSAVGQRVTGTFRKGS</sequence>
<evidence type="ECO:0000313" key="2">
    <source>
        <dbReference type="Proteomes" id="UP001597145"/>
    </source>
</evidence>
<dbReference type="RefSeq" id="WP_343976325.1">
    <property type="nucleotide sequence ID" value="NZ_BAAAJG010000008.1"/>
</dbReference>